<reference evidence="8" key="1">
    <citation type="submission" date="2020-11" db="EMBL/GenBank/DDBJ databases">
        <authorList>
            <person name="Tran Van P."/>
        </authorList>
    </citation>
    <scope>NUCLEOTIDE SEQUENCE</scope>
</reference>
<evidence type="ECO:0000256" key="4">
    <source>
        <dbReference type="ARBA" id="ARBA00023125"/>
    </source>
</evidence>
<dbReference type="GO" id="GO:0003677">
    <property type="term" value="F:DNA binding"/>
    <property type="evidence" value="ECO:0007669"/>
    <property type="project" value="UniProtKB-UniRule"/>
</dbReference>
<dbReference type="Gene3D" id="6.20.210.20">
    <property type="entry name" value="THAP domain"/>
    <property type="match status" value="1"/>
</dbReference>
<dbReference type="GO" id="GO:0008270">
    <property type="term" value="F:zinc ion binding"/>
    <property type="evidence" value="ECO:0007669"/>
    <property type="project" value="UniProtKB-KW"/>
</dbReference>
<name>A0A7R9D8U8_TIMPO</name>
<evidence type="ECO:0000313" key="8">
    <source>
        <dbReference type="EMBL" id="CAD7410247.1"/>
    </source>
</evidence>
<dbReference type="Pfam" id="PF05485">
    <property type="entry name" value="THAP"/>
    <property type="match status" value="1"/>
</dbReference>
<evidence type="ECO:0000256" key="6">
    <source>
        <dbReference type="SAM" id="MobiDB-lite"/>
    </source>
</evidence>
<evidence type="ECO:0000256" key="5">
    <source>
        <dbReference type="PROSITE-ProRule" id="PRU00309"/>
    </source>
</evidence>
<protein>
    <recommendedName>
        <fullName evidence="7">THAP-type domain-containing protein</fullName>
    </recommendedName>
</protein>
<dbReference type="EMBL" id="OD004630">
    <property type="protein sequence ID" value="CAD7410247.1"/>
    <property type="molecule type" value="Genomic_DNA"/>
</dbReference>
<evidence type="ECO:0000256" key="1">
    <source>
        <dbReference type="ARBA" id="ARBA00022723"/>
    </source>
</evidence>
<dbReference type="SMART" id="SM00980">
    <property type="entry name" value="THAP"/>
    <property type="match status" value="1"/>
</dbReference>
<keyword evidence="1" id="KW-0479">Metal-binding</keyword>
<evidence type="ECO:0000256" key="3">
    <source>
        <dbReference type="ARBA" id="ARBA00022833"/>
    </source>
</evidence>
<keyword evidence="3" id="KW-0862">Zinc</keyword>
<accession>A0A7R9D8U8</accession>
<dbReference type="InterPro" id="IPR006612">
    <property type="entry name" value="THAP_Znf"/>
</dbReference>
<keyword evidence="4 5" id="KW-0238">DNA-binding</keyword>
<dbReference type="PROSITE" id="PS50950">
    <property type="entry name" value="ZF_THAP"/>
    <property type="match status" value="1"/>
</dbReference>
<dbReference type="InterPro" id="IPR038441">
    <property type="entry name" value="THAP_Znf_sf"/>
</dbReference>
<evidence type="ECO:0000256" key="2">
    <source>
        <dbReference type="ARBA" id="ARBA00022771"/>
    </source>
</evidence>
<gene>
    <name evidence="8" type="ORF">TPSB3V08_LOCUS7255</name>
</gene>
<feature type="region of interest" description="Disordered" evidence="6">
    <location>
        <begin position="1"/>
        <end position="21"/>
    </location>
</feature>
<feature type="compositionally biased region" description="Gly residues" evidence="6">
    <location>
        <begin position="12"/>
        <end position="21"/>
    </location>
</feature>
<dbReference type="AlphaFoldDB" id="A0A7R9D8U8"/>
<sequence>MEKETTCLEIGSEGGGRGGVGSQEDMRVAHIHDECVDEIVAIVGEGCRPHVPAVDGDVDGVPHVTKTHPASTQLGEIHREGEAGWRRTNKRREVSRALVGETARLGTIESARKLYSWNWKLLRSNSVFVYCGRGNQHERGVEFCLASVRVVLPSVKSVVRCELRSAPFSKAAHSSRRAVPGLNPVSFKSFGYFCEKQDAGLKRVAYLAPSWARLCDVWDLIDFTVDRRDMLSTPITRYYKDLIDTLVVDVCDTLTESTDFIDLEQPTVETHIKNLDLISATYYTRQVVVPTCLEQEPTCLEHGKRGQEEGVIRGGGKPATNQRARRRCHVTKFNLSQAVSIGREHYLWIPMPTGVGYFLGCVDVNGAYFHHVVLRYIKQRYGLSVAYVNGDGAIQKLPSSRVSQQRFPSYETRYREWIQLIDISLSNIPFDQLREYRICAYHFTEGQFMNIHKNKLIHSAVPSILLPARQQNFGRSLIPDPKEQISETQHADLRKPVPSNLEHSSTSPTMMFHQQQLHWHVEA</sequence>
<dbReference type="SUPFAM" id="SSF57716">
    <property type="entry name" value="Glucocorticoid receptor-like (DNA-binding domain)"/>
    <property type="match status" value="1"/>
</dbReference>
<evidence type="ECO:0000259" key="7">
    <source>
        <dbReference type="PROSITE" id="PS50950"/>
    </source>
</evidence>
<keyword evidence="2 5" id="KW-0863">Zinc-finger</keyword>
<feature type="domain" description="THAP-type" evidence="7">
    <location>
        <begin position="381"/>
        <end position="465"/>
    </location>
</feature>
<organism evidence="8">
    <name type="scientific">Timema poppense</name>
    <name type="common">Walking stick</name>
    <dbReference type="NCBI Taxonomy" id="170557"/>
    <lineage>
        <taxon>Eukaryota</taxon>
        <taxon>Metazoa</taxon>
        <taxon>Ecdysozoa</taxon>
        <taxon>Arthropoda</taxon>
        <taxon>Hexapoda</taxon>
        <taxon>Insecta</taxon>
        <taxon>Pterygota</taxon>
        <taxon>Neoptera</taxon>
        <taxon>Polyneoptera</taxon>
        <taxon>Phasmatodea</taxon>
        <taxon>Timematodea</taxon>
        <taxon>Timematoidea</taxon>
        <taxon>Timematidae</taxon>
        <taxon>Timema</taxon>
    </lineage>
</organism>
<proteinExistence type="predicted"/>